<dbReference type="AlphaFoldDB" id="Q4R7X2"/>
<reference evidence="1" key="2">
    <citation type="submission" date="2005-06" db="EMBL/GenBank/DDBJ databases">
        <title>DNA sequences of macaque genes expressed in brain or testis and its evolutionary implications.</title>
        <authorList>
            <consortium name="International consortium for macaque cDNA sequencing and analysis"/>
        </authorList>
    </citation>
    <scope>NUCLEOTIDE SEQUENCE</scope>
</reference>
<reference evidence="1" key="1">
    <citation type="journal article" date="2005" name="Mol. Biol. Evol.">
        <title>Substitution rate and structural divergence of 5'UTR evolution: comparative analysis between human and cynomolgus monkey cDNAs.</title>
        <authorList>
            <person name="Osada N."/>
            <person name="Hirata M."/>
            <person name="Tanuma R."/>
            <person name="Kusuda J."/>
            <person name="Hida M."/>
            <person name="Suzuki Y."/>
            <person name="Sugano S."/>
            <person name="Gojobori T."/>
            <person name="Shen C.K."/>
            <person name="Wu C.I."/>
            <person name="Hashimoto K."/>
        </authorList>
    </citation>
    <scope>NUCLEOTIDE SEQUENCE</scope>
</reference>
<organism evidence="1">
    <name type="scientific">Macaca fascicularis</name>
    <name type="common">Crab-eating macaque</name>
    <name type="synonym">Cynomolgus monkey</name>
    <dbReference type="NCBI Taxonomy" id="9541"/>
    <lineage>
        <taxon>Eukaryota</taxon>
        <taxon>Metazoa</taxon>
        <taxon>Chordata</taxon>
        <taxon>Craniata</taxon>
        <taxon>Vertebrata</taxon>
        <taxon>Euteleostomi</taxon>
        <taxon>Mammalia</taxon>
        <taxon>Eutheria</taxon>
        <taxon>Euarchontoglires</taxon>
        <taxon>Primates</taxon>
        <taxon>Haplorrhini</taxon>
        <taxon>Catarrhini</taxon>
        <taxon>Cercopithecidae</taxon>
        <taxon>Cercopithecinae</taxon>
        <taxon>Macaca</taxon>
    </lineage>
</organism>
<protein>
    <submittedName>
        <fullName evidence="1">Testis cDNA clone: QtsA-14185, similar to human hypothetical protein MGC27069 (FLJ25449)</fullName>
    </submittedName>
</protein>
<name>Q4R7X2_MACFA</name>
<dbReference type="EMBL" id="AB168689">
    <property type="protein sequence ID" value="BAE00800.1"/>
    <property type="molecule type" value="mRNA"/>
</dbReference>
<sequence length="100" mass="11900">MRTYTKPLQKHFGEWIGFYVLEEKKCLGFNGVAALQLLVYWKANLKVLMLIRIGKEKPTMMDWQRAPLPRRCHKYFLEYYMLQTLVMCKQSCAEMGKVFA</sequence>
<proteinExistence type="evidence at transcript level"/>
<evidence type="ECO:0000313" key="1">
    <source>
        <dbReference type="EMBL" id="BAE00800.1"/>
    </source>
</evidence>
<accession>Q4R7X2</accession>